<sequence length="173" mass="19187">MKGNATTRETNVVVDKEVASVCEEVFAVGEELVPATGEEMLHAVRKEENVAGQDIPIEIVPIVGQGGAVKSPMDVQWAQRIDDSYALAIVPHNETLAAMTKEWTYSDVATRLKDEERIRMPKTLMMIWLSTLWLGRCAARERAKANILFVIERASLSGEKVVFVAEELVYGIV</sequence>
<accession>A0A2N9HZ39</accession>
<reference evidence="1" key="1">
    <citation type="submission" date="2018-02" db="EMBL/GenBank/DDBJ databases">
        <authorList>
            <person name="Cohen D.B."/>
            <person name="Kent A.D."/>
        </authorList>
    </citation>
    <scope>NUCLEOTIDE SEQUENCE</scope>
</reference>
<dbReference type="AlphaFoldDB" id="A0A2N9HZ39"/>
<organism evidence="1">
    <name type="scientific">Fagus sylvatica</name>
    <name type="common">Beechnut</name>
    <dbReference type="NCBI Taxonomy" id="28930"/>
    <lineage>
        <taxon>Eukaryota</taxon>
        <taxon>Viridiplantae</taxon>
        <taxon>Streptophyta</taxon>
        <taxon>Embryophyta</taxon>
        <taxon>Tracheophyta</taxon>
        <taxon>Spermatophyta</taxon>
        <taxon>Magnoliopsida</taxon>
        <taxon>eudicotyledons</taxon>
        <taxon>Gunneridae</taxon>
        <taxon>Pentapetalae</taxon>
        <taxon>rosids</taxon>
        <taxon>fabids</taxon>
        <taxon>Fagales</taxon>
        <taxon>Fagaceae</taxon>
        <taxon>Fagus</taxon>
    </lineage>
</organism>
<gene>
    <name evidence="1" type="ORF">FSB_LOCUS44871</name>
</gene>
<protein>
    <submittedName>
        <fullName evidence="1">Uncharacterized protein</fullName>
    </submittedName>
</protein>
<proteinExistence type="predicted"/>
<name>A0A2N9HZ39_FAGSY</name>
<dbReference type="EMBL" id="OIVN01004375">
    <property type="protein sequence ID" value="SPD16989.1"/>
    <property type="molecule type" value="Genomic_DNA"/>
</dbReference>
<evidence type="ECO:0000313" key="1">
    <source>
        <dbReference type="EMBL" id="SPD16989.1"/>
    </source>
</evidence>